<keyword evidence="1" id="KW-1133">Transmembrane helix</keyword>
<keyword evidence="1" id="KW-0472">Membrane</keyword>
<evidence type="ECO:0000313" key="3">
    <source>
        <dbReference type="Proteomes" id="UP000005237"/>
    </source>
</evidence>
<dbReference type="EnsemblMetazoa" id="CJA24520.1">
    <property type="protein sequence ID" value="CJA24520.1"/>
    <property type="gene ID" value="WBGene00180092"/>
</dbReference>
<sequence>MSLSFLFMVCNLYSQLWIILSTNVNSFLIIECSRSLLASCAQWIIQNMAYPNLIAFGAKVVAFSSLFRTYINC</sequence>
<protein>
    <submittedName>
        <fullName evidence="2">Uncharacterized protein</fullName>
    </submittedName>
</protein>
<name>A0A8R1E4W7_CAEJA</name>
<feature type="transmembrane region" description="Helical" evidence="1">
    <location>
        <begin position="50"/>
        <end position="71"/>
    </location>
</feature>
<proteinExistence type="predicted"/>
<feature type="transmembrane region" description="Helical" evidence="1">
    <location>
        <begin position="12"/>
        <end position="30"/>
    </location>
</feature>
<organism evidence="2 3">
    <name type="scientific">Caenorhabditis japonica</name>
    <dbReference type="NCBI Taxonomy" id="281687"/>
    <lineage>
        <taxon>Eukaryota</taxon>
        <taxon>Metazoa</taxon>
        <taxon>Ecdysozoa</taxon>
        <taxon>Nematoda</taxon>
        <taxon>Chromadorea</taxon>
        <taxon>Rhabditida</taxon>
        <taxon>Rhabditina</taxon>
        <taxon>Rhabditomorpha</taxon>
        <taxon>Rhabditoidea</taxon>
        <taxon>Rhabditidae</taxon>
        <taxon>Peloderinae</taxon>
        <taxon>Caenorhabditis</taxon>
    </lineage>
</organism>
<keyword evidence="1" id="KW-0812">Transmembrane</keyword>
<evidence type="ECO:0000313" key="2">
    <source>
        <dbReference type="EnsemblMetazoa" id="CJA24520.1"/>
    </source>
</evidence>
<keyword evidence="3" id="KW-1185">Reference proteome</keyword>
<dbReference type="AlphaFoldDB" id="A0A8R1E4W7"/>
<accession>A0A8R1E4W7</accession>
<reference evidence="2" key="2">
    <citation type="submission" date="2022-06" db="UniProtKB">
        <authorList>
            <consortium name="EnsemblMetazoa"/>
        </authorList>
    </citation>
    <scope>IDENTIFICATION</scope>
    <source>
        <strain evidence="2">DF5081</strain>
    </source>
</reference>
<reference evidence="3" key="1">
    <citation type="submission" date="2010-08" db="EMBL/GenBank/DDBJ databases">
        <authorList>
            <consortium name="Caenorhabditis japonica Sequencing Consortium"/>
            <person name="Wilson R.K."/>
        </authorList>
    </citation>
    <scope>NUCLEOTIDE SEQUENCE [LARGE SCALE GENOMIC DNA]</scope>
    <source>
        <strain evidence="3">DF5081</strain>
    </source>
</reference>
<evidence type="ECO:0000256" key="1">
    <source>
        <dbReference type="SAM" id="Phobius"/>
    </source>
</evidence>
<dbReference type="Proteomes" id="UP000005237">
    <property type="component" value="Unassembled WGS sequence"/>
</dbReference>